<keyword evidence="1" id="KW-0479">Metal-binding</keyword>
<name>A0A420E9Y4_9ALTE</name>
<feature type="binding site" evidence="2">
    <location>
        <position position="70"/>
    </location>
    <ligand>
        <name>S-adenosyl-L-methionine</name>
        <dbReference type="ChEBI" id="CHEBI:59789"/>
    </ligand>
</feature>
<dbReference type="InterPro" id="IPR016718">
    <property type="entry name" value="rRNA_m1G-MeTrfase_A_prd"/>
</dbReference>
<dbReference type="PANTHER" id="PTHR43460">
    <property type="entry name" value="METHYLTRANSFERASE"/>
    <property type="match status" value="1"/>
</dbReference>
<feature type="binding site" evidence="1">
    <location>
        <position position="11"/>
    </location>
    <ligand>
        <name>Zn(2+)</name>
        <dbReference type="ChEBI" id="CHEBI:29105"/>
    </ligand>
</feature>
<protein>
    <submittedName>
        <fullName evidence="5">Methyltransferase domain-containing protein</fullName>
    </submittedName>
</protein>
<keyword evidence="2" id="KW-0949">S-adenosyl-L-methionine</keyword>
<dbReference type="AlphaFoldDB" id="A0A420E9Y4"/>
<dbReference type="GO" id="GO:0032259">
    <property type="term" value="P:methylation"/>
    <property type="evidence" value="ECO:0007669"/>
    <property type="project" value="UniProtKB-KW"/>
</dbReference>
<proteinExistence type="predicted"/>
<evidence type="ECO:0000313" key="6">
    <source>
        <dbReference type="Proteomes" id="UP000286482"/>
    </source>
</evidence>
<dbReference type="Gene3D" id="3.40.50.150">
    <property type="entry name" value="Vaccinia Virus protein VP39"/>
    <property type="match status" value="1"/>
</dbReference>
<gene>
    <name evidence="5" type="ORF">DBZ36_13695</name>
</gene>
<feature type="binding site" evidence="2">
    <location>
        <position position="193"/>
    </location>
    <ligand>
        <name>S-adenosyl-L-methionine</name>
        <dbReference type="ChEBI" id="CHEBI:59789"/>
    </ligand>
</feature>
<dbReference type="Pfam" id="PF21302">
    <property type="entry name" value="Zn_ribbon_RlmA"/>
    <property type="match status" value="1"/>
</dbReference>
<keyword evidence="5" id="KW-0489">Methyltransferase</keyword>
<dbReference type="Pfam" id="PF13847">
    <property type="entry name" value="Methyltransf_31"/>
    <property type="match status" value="1"/>
</dbReference>
<evidence type="ECO:0000313" key="5">
    <source>
        <dbReference type="EMBL" id="RKF17493.1"/>
    </source>
</evidence>
<evidence type="ECO:0000259" key="4">
    <source>
        <dbReference type="Pfam" id="PF21302"/>
    </source>
</evidence>
<dbReference type="InterPro" id="IPR052939">
    <property type="entry name" value="23S_rRNA_MeTrnsfrase_RlmA"/>
</dbReference>
<dbReference type="SUPFAM" id="SSF53335">
    <property type="entry name" value="S-adenosyl-L-methionine-dependent methyltransferases"/>
    <property type="match status" value="1"/>
</dbReference>
<sequence>MSSSILRCPLCEQRLKQSPGGMKCDAGHQYDRAKEGYLNLLPVQFKNTLNPGDNQDMMLSRQTFLQSGQFNFLIDALGSSISDLLEGQTQPIELLDIGCGEGFYTQQLSQQLADNIKFSGIDISKSAIRLASKHAKRHSLAIDYWVASNNRLPVLDNSVDLALKVFAPCDASEMQRCLKPKASFLTVTPGSKHLWQLKSKIYSAPIEHDEKPEQFDGFTHISCDKISKESEIDFPTMKALAMMTPFAWKISQDELDALCQSIDSMQYQFIINRYQNC</sequence>
<dbReference type="InterPro" id="IPR048647">
    <property type="entry name" value="RlmA_N"/>
</dbReference>
<dbReference type="InterPro" id="IPR029063">
    <property type="entry name" value="SAM-dependent_MTases_sf"/>
</dbReference>
<feature type="binding site" evidence="1">
    <location>
        <position position="8"/>
    </location>
    <ligand>
        <name>Zn(2+)</name>
        <dbReference type="ChEBI" id="CHEBI:29105"/>
    </ligand>
</feature>
<dbReference type="GO" id="GO:0046872">
    <property type="term" value="F:metal ion binding"/>
    <property type="evidence" value="ECO:0007669"/>
    <property type="project" value="UniProtKB-KW"/>
</dbReference>
<feature type="binding site" evidence="1">
    <location>
        <position position="28"/>
    </location>
    <ligand>
        <name>Zn(2+)</name>
        <dbReference type="ChEBI" id="CHEBI:29105"/>
    </ligand>
</feature>
<keyword evidence="1" id="KW-0862">Zinc</keyword>
<keyword evidence="5" id="KW-0808">Transferase</keyword>
<evidence type="ECO:0000256" key="1">
    <source>
        <dbReference type="PIRSR" id="PIRSR018249-1"/>
    </source>
</evidence>
<feature type="binding site" evidence="2">
    <location>
        <begin position="101"/>
        <end position="102"/>
    </location>
    <ligand>
        <name>S-adenosyl-L-methionine</name>
        <dbReference type="ChEBI" id="CHEBI:59789"/>
    </ligand>
</feature>
<dbReference type="GO" id="GO:0008168">
    <property type="term" value="F:methyltransferase activity"/>
    <property type="evidence" value="ECO:0007669"/>
    <property type="project" value="UniProtKB-KW"/>
</dbReference>
<dbReference type="EMBL" id="RAQO01000007">
    <property type="protein sequence ID" value="RKF17493.1"/>
    <property type="molecule type" value="Genomic_DNA"/>
</dbReference>
<feature type="domain" description="Methyltransferase" evidence="3">
    <location>
        <begin position="93"/>
        <end position="201"/>
    </location>
</feature>
<feature type="domain" description="23S rRNA (guanine(745)-N(1))-methyltransferase N-terminal" evidence="4">
    <location>
        <begin position="7"/>
        <end position="47"/>
    </location>
</feature>
<dbReference type="OrthoDB" id="108476at2"/>
<dbReference type="PANTHER" id="PTHR43460:SF1">
    <property type="entry name" value="METHYLTRANSFERASE TYPE 11 DOMAIN-CONTAINING PROTEIN"/>
    <property type="match status" value="1"/>
</dbReference>
<evidence type="ECO:0000256" key="2">
    <source>
        <dbReference type="PIRSR" id="PIRSR018249-2"/>
    </source>
</evidence>
<accession>A0A420E9Y4</accession>
<dbReference type="RefSeq" id="WP_120355518.1">
    <property type="nucleotide sequence ID" value="NZ_RAQO01000007.1"/>
</dbReference>
<reference evidence="5 6" key="1">
    <citation type="submission" date="2018-09" db="EMBL/GenBank/DDBJ databases">
        <authorList>
            <person name="Wang Z."/>
        </authorList>
    </citation>
    <scope>NUCLEOTIDE SEQUENCE [LARGE SCALE GENOMIC DNA]</scope>
    <source>
        <strain evidence="5 6">ALS 81</strain>
    </source>
</reference>
<feature type="binding site" evidence="1">
    <location>
        <position position="24"/>
    </location>
    <ligand>
        <name>Zn(2+)</name>
        <dbReference type="ChEBI" id="CHEBI:29105"/>
    </ligand>
</feature>
<evidence type="ECO:0000259" key="3">
    <source>
        <dbReference type="Pfam" id="PF13847"/>
    </source>
</evidence>
<keyword evidence="6" id="KW-1185">Reference proteome</keyword>
<organism evidence="5 6">
    <name type="scientific">Alginatibacterium sediminis</name>
    <dbReference type="NCBI Taxonomy" id="2164068"/>
    <lineage>
        <taxon>Bacteria</taxon>
        <taxon>Pseudomonadati</taxon>
        <taxon>Pseudomonadota</taxon>
        <taxon>Gammaproteobacteria</taxon>
        <taxon>Alteromonadales</taxon>
        <taxon>Alteromonadaceae</taxon>
        <taxon>Alginatibacterium</taxon>
    </lineage>
</organism>
<dbReference type="PIRSF" id="PIRSF018249">
    <property type="entry name" value="MyrA_prd"/>
    <property type="match status" value="1"/>
</dbReference>
<comment type="caution">
    <text evidence="5">The sequence shown here is derived from an EMBL/GenBank/DDBJ whole genome shotgun (WGS) entry which is preliminary data.</text>
</comment>
<dbReference type="CDD" id="cd02440">
    <property type="entry name" value="AdoMet_MTases"/>
    <property type="match status" value="1"/>
</dbReference>
<dbReference type="Proteomes" id="UP000286482">
    <property type="component" value="Unassembled WGS sequence"/>
</dbReference>
<dbReference type="InterPro" id="IPR025714">
    <property type="entry name" value="Methyltranfer_dom"/>
</dbReference>